<reference evidence="3 4" key="1">
    <citation type="journal article" date="2010" name="Stand. Genomic Sci.">
        <title>Complete genome sequence of Acetohalobium arabaticum type strain (Z-7288).</title>
        <authorList>
            <person name="Sikorski J."/>
            <person name="Lapidus A."/>
            <person name="Chertkov O."/>
            <person name="Lucas S."/>
            <person name="Copeland A."/>
            <person name="Glavina Del Rio T."/>
            <person name="Nolan M."/>
            <person name="Tice H."/>
            <person name="Cheng J.F."/>
            <person name="Han C."/>
            <person name="Brambilla E."/>
            <person name="Pitluck S."/>
            <person name="Liolios K."/>
            <person name="Ivanova N."/>
            <person name="Mavromatis K."/>
            <person name="Mikhailova N."/>
            <person name="Pati A."/>
            <person name="Bruce D."/>
            <person name="Detter C."/>
            <person name="Tapia R."/>
            <person name="Goodwin L."/>
            <person name="Chen A."/>
            <person name="Palaniappan K."/>
            <person name="Land M."/>
            <person name="Hauser L."/>
            <person name="Chang Y.J."/>
            <person name="Jeffries C.D."/>
            <person name="Rohde M."/>
            <person name="Goker M."/>
            <person name="Spring S."/>
            <person name="Woyke T."/>
            <person name="Bristow J."/>
            <person name="Eisen J.A."/>
            <person name="Markowitz V."/>
            <person name="Hugenholtz P."/>
            <person name="Kyrpides N.C."/>
            <person name="Klenk H.P."/>
        </authorList>
    </citation>
    <scope>NUCLEOTIDE SEQUENCE [LARGE SCALE GENOMIC DNA]</scope>
    <source>
        <strain evidence="4">ATCC 49924 / DSM 5501 / Z-7288</strain>
    </source>
</reference>
<dbReference type="PANTHER" id="PTHR23088:SF27">
    <property type="entry name" value="DEAMINATED GLUTATHIONE AMIDASE"/>
    <property type="match status" value="1"/>
</dbReference>
<dbReference type="HOGENOM" id="CLU_030130_3_1_9"/>
<accession>D9QUU9</accession>
<keyword evidence="3" id="KW-0012">Acyltransferase</keyword>
<dbReference type="InterPro" id="IPR036526">
    <property type="entry name" value="C-N_Hydrolase_sf"/>
</dbReference>
<dbReference type="PROSITE" id="PS50263">
    <property type="entry name" value="CN_HYDROLASE"/>
    <property type="match status" value="1"/>
</dbReference>
<protein>
    <submittedName>
        <fullName evidence="3">Nitrilase/cyanide hydratase and apolipoprotein N-acyltransferase</fullName>
    </submittedName>
</protein>
<dbReference type="EMBL" id="CP002105">
    <property type="protein sequence ID" value="ADL12008.1"/>
    <property type="molecule type" value="Genomic_DNA"/>
</dbReference>
<evidence type="ECO:0000313" key="4">
    <source>
        <dbReference type="Proteomes" id="UP000001661"/>
    </source>
</evidence>
<gene>
    <name evidence="3" type="ordered locus">Acear_0462</name>
</gene>
<comment type="similarity">
    <text evidence="1">Belongs to the carbon-nitrogen hydrolase superfamily. NIT1/NIT2 family.</text>
</comment>
<dbReference type="STRING" id="574087.Acear_0462"/>
<dbReference type="InterPro" id="IPR001110">
    <property type="entry name" value="UPF0012_CS"/>
</dbReference>
<keyword evidence="3" id="KW-0449">Lipoprotein</keyword>
<dbReference type="KEGG" id="aar:Acear_0462"/>
<dbReference type="AlphaFoldDB" id="D9QUU9"/>
<evidence type="ECO:0000313" key="3">
    <source>
        <dbReference type="EMBL" id="ADL12008.1"/>
    </source>
</evidence>
<feature type="domain" description="CN hydrolase" evidence="2">
    <location>
        <begin position="1"/>
        <end position="238"/>
    </location>
</feature>
<dbReference type="eggNOG" id="COG0388">
    <property type="taxonomic scope" value="Bacteria"/>
</dbReference>
<dbReference type="Proteomes" id="UP000001661">
    <property type="component" value="Chromosome"/>
</dbReference>
<dbReference type="PROSITE" id="PS01227">
    <property type="entry name" value="UPF0012"/>
    <property type="match status" value="1"/>
</dbReference>
<organism evidence="3 4">
    <name type="scientific">Acetohalobium arabaticum (strain ATCC 49924 / DSM 5501 / Z-7288)</name>
    <dbReference type="NCBI Taxonomy" id="574087"/>
    <lineage>
        <taxon>Bacteria</taxon>
        <taxon>Bacillati</taxon>
        <taxon>Bacillota</taxon>
        <taxon>Clostridia</taxon>
        <taxon>Halanaerobiales</taxon>
        <taxon>Halobacteroidaceae</taxon>
        <taxon>Acetohalobium</taxon>
    </lineage>
</organism>
<dbReference type="Gene3D" id="3.60.110.10">
    <property type="entry name" value="Carbon-nitrogen hydrolase"/>
    <property type="match status" value="1"/>
</dbReference>
<proteinExistence type="inferred from homology"/>
<dbReference type="GO" id="GO:0016746">
    <property type="term" value="F:acyltransferase activity"/>
    <property type="evidence" value="ECO:0007669"/>
    <property type="project" value="UniProtKB-KW"/>
</dbReference>
<dbReference type="CDD" id="cd07583">
    <property type="entry name" value="nitrilase_5"/>
    <property type="match status" value="1"/>
</dbReference>
<keyword evidence="3" id="KW-0808">Transferase</keyword>
<evidence type="ECO:0000256" key="1">
    <source>
        <dbReference type="ARBA" id="ARBA00010613"/>
    </source>
</evidence>
<name>D9QUU9_ACEAZ</name>
<sequence>MKVASLQLNISDDMTKQDRIQYTLNQMEQASDADLILLPEVWNIGYFSFNQYGEQSETLNGPSISAVAEKADELNSYVFAGSIVERLEGELYNTSVMLDNDGEILDTYRKIHLFGYGSAETEILTPGEEIVVIETEIGNLGFSTCYDLRFPELFRKMMKKGAEIFLVTSGWPFPRLTNWTALNQARAAENICYLVSCNCAGENQGTQFLGHSMIVDPWGTPIASSDHQERIVRAEIDVSKVKEIRQEFPPLKDRVLEV</sequence>
<evidence type="ECO:0000259" key="2">
    <source>
        <dbReference type="PROSITE" id="PS50263"/>
    </source>
</evidence>
<dbReference type="SUPFAM" id="SSF56317">
    <property type="entry name" value="Carbon-nitrogen hydrolase"/>
    <property type="match status" value="1"/>
</dbReference>
<keyword evidence="4" id="KW-1185">Reference proteome</keyword>
<dbReference type="InterPro" id="IPR003010">
    <property type="entry name" value="C-N_Hydrolase"/>
</dbReference>
<dbReference type="OrthoDB" id="9811121at2"/>
<dbReference type="PANTHER" id="PTHR23088">
    <property type="entry name" value="NITRILASE-RELATED"/>
    <property type="match status" value="1"/>
</dbReference>
<dbReference type="Pfam" id="PF00795">
    <property type="entry name" value="CN_hydrolase"/>
    <property type="match status" value="1"/>
</dbReference>